<keyword evidence="3" id="KW-1003">Cell membrane</keyword>
<keyword evidence="5 7" id="KW-1133">Transmembrane helix</keyword>
<evidence type="ECO:0000256" key="3">
    <source>
        <dbReference type="ARBA" id="ARBA00022475"/>
    </source>
</evidence>
<gene>
    <name evidence="9" type="ORF">SAMN05421774_10390</name>
</gene>
<dbReference type="EMBL" id="FTOT01000003">
    <property type="protein sequence ID" value="SIS92795.1"/>
    <property type="molecule type" value="Genomic_DNA"/>
</dbReference>
<proteinExistence type="inferred from homology"/>
<evidence type="ECO:0000256" key="1">
    <source>
        <dbReference type="ARBA" id="ARBA00004651"/>
    </source>
</evidence>
<dbReference type="CDD" id="cd06261">
    <property type="entry name" value="TM_PBP2"/>
    <property type="match status" value="1"/>
</dbReference>
<evidence type="ECO:0000256" key="5">
    <source>
        <dbReference type="ARBA" id="ARBA00022989"/>
    </source>
</evidence>
<name>A0A1N7N381_9RHOB</name>
<dbReference type="GO" id="GO:0005886">
    <property type="term" value="C:plasma membrane"/>
    <property type="evidence" value="ECO:0007669"/>
    <property type="project" value="UniProtKB-SubCell"/>
</dbReference>
<dbReference type="Proteomes" id="UP000186141">
    <property type="component" value="Unassembled WGS sequence"/>
</dbReference>
<sequence>MKSVMVFTWAGRAASFAVAACVIWIWQMVANSGAISPLFLPGPDKAWASLQRGFASGVLLRQTFGTLQHMFFGWLVASVLAIVLGSMIGMYPTARRAVTPLLEFLRPLPASAVIPLAIAFMGLSNGMATFVIAFGTLWPMLLSTIHGFSSVEPRLYEVARALNIGRLETIRKIVLPSALPDILAGMRISVTSALILSVVCEMIAGLDGLGHYIMVSARLYRSPDLFAGVMLLGAIGYLSSLVVTMAENRLLRWRHRGH</sequence>
<feature type="transmembrane region" description="Helical" evidence="7">
    <location>
        <begin position="193"/>
        <end position="213"/>
    </location>
</feature>
<keyword evidence="4 7" id="KW-0812">Transmembrane</keyword>
<evidence type="ECO:0000256" key="6">
    <source>
        <dbReference type="ARBA" id="ARBA00023136"/>
    </source>
</evidence>
<evidence type="ECO:0000313" key="10">
    <source>
        <dbReference type="Proteomes" id="UP000186141"/>
    </source>
</evidence>
<reference evidence="9 10" key="1">
    <citation type="submission" date="2017-01" db="EMBL/GenBank/DDBJ databases">
        <authorList>
            <person name="Mah S.A."/>
            <person name="Swanson W.J."/>
            <person name="Moy G.W."/>
            <person name="Vacquier V.D."/>
        </authorList>
    </citation>
    <scope>NUCLEOTIDE SEQUENCE [LARGE SCALE GENOMIC DNA]</scope>
    <source>
        <strain evidence="9 10">DSM 26375</strain>
    </source>
</reference>
<dbReference type="InterPro" id="IPR000515">
    <property type="entry name" value="MetI-like"/>
</dbReference>
<keyword evidence="10" id="KW-1185">Reference proteome</keyword>
<dbReference type="AlphaFoldDB" id="A0A1N7N381"/>
<feature type="domain" description="ABC transmembrane type-1" evidence="8">
    <location>
        <begin position="67"/>
        <end position="247"/>
    </location>
</feature>
<keyword evidence="6 7" id="KW-0472">Membrane</keyword>
<feature type="transmembrane region" description="Helical" evidence="7">
    <location>
        <begin position="225"/>
        <end position="246"/>
    </location>
</feature>
<dbReference type="PANTHER" id="PTHR30151:SF16">
    <property type="entry name" value="ABC TRANSPORTER PERMEASE PROTEIN"/>
    <property type="match status" value="1"/>
</dbReference>
<protein>
    <submittedName>
        <fullName evidence="9">ABC-type nitrate/sulfonate/bicarbonate transport system, permease component</fullName>
    </submittedName>
</protein>
<dbReference type="Gene3D" id="1.10.3720.10">
    <property type="entry name" value="MetI-like"/>
    <property type="match status" value="1"/>
</dbReference>
<dbReference type="GO" id="GO:0055085">
    <property type="term" value="P:transmembrane transport"/>
    <property type="evidence" value="ECO:0007669"/>
    <property type="project" value="InterPro"/>
</dbReference>
<accession>A0A1N7N381</accession>
<organism evidence="9 10">
    <name type="scientific">Gemmobacter megaterium</name>
    <dbReference type="NCBI Taxonomy" id="1086013"/>
    <lineage>
        <taxon>Bacteria</taxon>
        <taxon>Pseudomonadati</taxon>
        <taxon>Pseudomonadota</taxon>
        <taxon>Alphaproteobacteria</taxon>
        <taxon>Rhodobacterales</taxon>
        <taxon>Paracoccaceae</taxon>
        <taxon>Gemmobacter</taxon>
    </lineage>
</organism>
<dbReference type="RefSeq" id="WP_200799279.1">
    <property type="nucleotide sequence ID" value="NZ_BMEH01000003.1"/>
</dbReference>
<evidence type="ECO:0000259" key="8">
    <source>
        <dbReference type="PROSITE" id="PS50928"/>
    </source>
</evidence>
<dbReference type="PANTHER" id="PTHR30151">
    <property type="entry name" value="ALKANE SULFONATE ABC TRANSPORTER-RELATED, MEMBRANE SUBUNIT"/>
    <property type="match status" value="1"/>
</dbReference>
<dbReference type="SUPFAM" id="SSF161098">
    <property type="entry name" value="MetI-like"/>
    <property type="match status" value="1"/>
</dbReference>
<feature type="transmembrane region" description="Helical" evidence="7">
    <location>
        <begin position="71"/>
        <end position="92"/>
    </location>
</feature>
<evidence type="ECO:0000256" key="7">
    <source>
        <dbReference type="RuleBase" id="RU363032"/>
    </source>
</evidence>
<evidence type="ECO:0000256" key="4">
    <source>
        <dbReference type="ARBA" id="ARBA00022692"/>
    </source>
</evidence>
<feature type="transmembrane region" description="Helical" evidence="7">
    <location>
        <begin position="112"/>
        <end position="138"/>
    </location>
</feature>
<keyword evidence="2 7" id="KW-0813">Transport</keyword>
<dbReference type="Pfam" id="PF00528">
    <property type="entry name" value="BPD_transp_1"/>
    <property type="match status" value="1"/>
</dbReference>
<dbReference type="PROSITE" id="PS50928">
    <property type="entry name" value="ABC_TM1"/>
    <property type="match status" value="1"/>
</dbReference>
<evidence type="ECO:0000313" key="9">
    <source>
        <dbReference type="EMBL" id="SIS92795.1"/>
    </source>
</evidence>
<comment type="subcellular location">
    <subcellularLocation>
        <location evidence="1 7">Cell membrane</location>
        <topology evidence="1 7">Multi-pass membrane protein</topology>
    </subcellularLocation>
</comment>
<comment type="similarity">
    <text evidence="7">Belongs to the binding-protein-dependent transport system permease family.</text>
</comment>
<dbReference type="STRING" id="1086013.SAMN05421774_10390"/>
<feature type="transmembrane region" description="Helical" evidence="7">
    <location>
        <begin position="6"/>
        <end position="26"/>
    </location>
</feature>
<evidence type="ECO:0000256" key="2">
    <source>
        <dbReference type="ARBA" id="ARBA00022448"/>
    </source>
</evidence>
<dbReference type="InterPro" id="IPR035906">
    <property type="entry name" value="MetI-like_sf"/>
</dbReference>